<organism evidence="2 3">
    <name type="scientific">Candidatus Paraprevotella stercoravium</name>
    <dbReference type="NCBI Taxonomy" id="2838725"/>
    <lineage>
        <taxon>Bacteria</taxon>
        <taxon>Pseudomonadati</taxon>
        <taxon>Bacteroidota</taxon>
        <taxon>Bacteroidia</taxon>
        <taxon>Bacteroidales</taxon>
        <taxon>Prevotellaceae</taxon>
        <taxon>Paraprevotella</taxon>
    </lineage>
</organism>
<dbReference type="Proteomes" id="UP000823865">
    <property type="component" value="Unassembled WGS sequence"/>
</dbReference>
<feature type="domain" description="Antitoxin SocA-like Panacea" evidence="1">
    <location>
        <begin position="30"/>
        <end position="139"/>
    </location>
</feature>
<reference evidence="2" key="2">
    <citation type="submission" date="2021-04" db="EMBL/GenBank/DDBJ databases">
        <authorList>
            <person name="Gilroy R."/>
        </authorList>
    </citation>
    <scope>NUCLEOTIDE SEQUENCE</scope>
    <source>
        <strain evidence="2">G3-2149</strain>
    </source>
</reference>
<evidence type="ECO:0000259" key="1">
    <source>
        <dbReference type="Pfam" id="PF13274"/>
    </source>
</evidence>
<gene>
    <name evidence="2" type="ORF">H9789_13415</name>
</gene>
<evidence type="ECO:0000313" key="3">
    <source>
        <dbReference type="Proteomes" id="UP000823865"/>
    </source>
</evidence>
<proteinExistence type="predicted"/>
<accession>A0A9E2L915</accession>
<comment type="caution">
    <text evidence="2">The sequence shown here is derived from an EMBL/GenBank/DDBJ whole genome shotgun (WGS) entry which is preliminary data.</text>
</comment>
<name>A0A9E2L915_9BACT</name>
<reference evidence="2" key="1">
    <citation type="journal article" date="2021" name="PeerJ">
        <title>Extensive microbial diversity within the chicken gut microbiome revealed by metagenomics and culture.</title>
        <authorList>
            <person name="Gilroy R."/>
            <person name="Ravi A."/>
            <person name="Getino M."/>
            <person name="Pursley I."/>
            <person name="Horton D.L."/>
            <person name="Alikhan N.F."/>
            <person name="Baker D."/>
            <person name="Gharbi K."/>
            <person name="Hall N."/>
            <person name="Watson M."/>
            <person name="Adriaenssens E.M."/>
            <person name="Foster-Nyarko E."/>
            <person name="Jarju S."/>
            <person name="Secka A."/>
            <person name="Antonio M."/>
            <person name="Oren A."/>
            <person name="Chaudhuri R.R."/>
            <person name="La Ragione R."/>
            <person name="Hildebrand F."/>
            <person name="Pallen M.J."/>
        </authorList>
    </citation>
    <scope>NUCLEOTIDE SEQUENCE</scope>
    <source>
        <strain evidence="2">G3-2149</strain>
    </source>
</reference>
<evidence type="ECO:0000313" key="2">
    <source>
        <dbReference type="EMBL" id="MBU3854784.1"/>
    </source>
</evidence>
<dbReference type="Pfam" id="PF13274">
    <property type="entry name" value="SocA_Panacea"/>
    <property type="match status" value="1"/>
</dbReference>
<dbReference type="EMBL" id="JAHLFU010000283">
    <property type="protein sequence ID" value="MBU3854784.1"/>
    <property type="molecule type" value="Genomic_DNA"/>
</dbReference>
<sequence length="185" mass="21158">MKTFIQIAKIKAVLLYIMQSFPQGVDYIKLFKILYFAQQDHLVKYGKVLVEDSFRALKHGPVPTYTYKALQIAGGKSLEGNFEEFLTGIEVRNKKVYTSAKPDMDYISGADKRCLDAAIEKYKDTDPYDLSDLSHDSAWEEAMARIQDDPQKNFITIIDIARAGKATKEMVDYIREKQIVRNALC</sequence>
<dbReference type="AlphaFoldDB" id="A0A9E2L915"/>
<dbReference type="InterPro" id="IPR025272">
    <property type="entry name" value="SocA_Panacea"/>
</dbReference>
<protein>
    <submittedName>
        <fullName evidence="2">SocA family protein</fullName>
    </submittedName>
</protein>